<keyword evidence="2" id="KW-0597">Phosphoprotein</keyword>
<dbReference type="GO" id="GO:0006228">
    <property type="term" value="P:UTP biosynthetic process"/>
    <property type="evidence" value="ECO:0007669"/>
    <property type="project" value="InterPro"/>
</dbReference>
<dbReference type="InterPro" id="IPR034907">
    <property type="entry name" value="NDK-like_dom"/>
</dbReference>
<reference evidence="10" key="1">
    <citation type="journal article" date="2020" name="mSystems">
        <title>Genome- and Community-Level Interaction Insights into Carbon Utilization and Element Cycling Functions of Hydrothermarchaeota in Hydrothermal Sediment.</title>
        <authorList>
            <person name="Zhou Z."/>
            <person name="Liu Y."/>
            <person name="Xu W."/>
            <person name="Pan J."/>
            <person name="Luo Z.H."/>
            <person name="Li M."/>
        </authorList>
    </citation>
    <scope>NUCLEOTIDE SEQUENCE [LARGE SCALE GENOMIC DNA]</scope>
    <source>
        <strain evidence="10">SpSt-1217</strain>
    </source>
</reference>
<dbReference type="InterPro" id="IPR036850">
    <property type="entry name" value="NDK-like_dom_sf"/>
</dbReference>
<dbReference type="GO" id="GO:0006183">
    <property type="term" value="P:GTP biosynthetic process"/>
    <property type="evidence" value="ECO:0007669"/>
    <property type="project" value="InterPro"/>
</dbReference>
<dbReference type="EMBL" id="DSDK01000446">
    <property type="protein sequence ID" value="HDR51568.1"/>
    <property type="molecule type" value="Genomic_DNA"/>
</dbReference>
<comment type="caution">
    <text evidence="10">The sequence shown here is derived from an EMBL/GenBank/DDBJ whole genome shotgun (WGS) entry which is preliminary data.</text>
</comment>
<feature type="binding site" evidence="7">
    <location>
        <position position="87"/>
    </location>
    <ligand>
        <name>ATP</name>
        <dbReference type="ChEBI" id="CHEBI:30616"/>
    </ligand>
</feature>
<feature type="active site" description="Pros-phosphohistidine intermediate" evidence="7">
    <location>
        <position position="117"/>
    </location>
</feature>
<keyword evidence="6" id="KW-0067">ATP-binding</keyword>
<dbReference type="PANTHER" id="PTHR46161">
    <property type="entry name" value="NUCLEOSIDE DIPHOSPHATE KINASE"/>
    <property type="match status" value="1"/>
</dbReference>
<organism evidence="10">
    <name type="scientific">Mariniphaga anaerophila</name>
    <dbReference type="NCBI Taxonomy" id="1484053"/>
    <lineage>
        <taxon>Bacteria</taxon>
        <taxon>Pseudomonadati</taxon>
        <taxon>Bacteroidota</taxon>
        <taxon>Bacteroidia</taxon>
        <taxon>Marinilabiliales</taxon>
        <taxon>Prolixibacteraceae</taxon>
        <taxon>Mariniphaga</taxon>
    </lineage>
</organism>
<dbReference type="InterPro" id="IPR001564">
    <property type="entry name" value="Nucleoside_diP_kinase"/>
</dbReference>
<protein>
    <submittedName>
        <fullName evidence="10">Nucleoside-diphosphate kinase</fullName>
        <ecNumber evidence="10">2.7.4.6</ecNumber>
    </submittedName>
</protein>
<proteinExistence type="inferred from homology"/>
<evidence type="ECO:0000313" key="10">
    <source>
        <dbReference type="EMBL" id="HDR51568.1"/>
    </source>
</evidence>
<feature type="binding site" evidence="7">
    <location>
        <position position="93"/>
    </location>
    <ligand>
        <name>ATP</name>
        <dbReference type="ChEBI" id="CHEBI:30616"/>
    </ligand>
</feature>
<keyword evidence="4" id="KW-0547">Nucleotide-binding</keyword>
<dbReference type="SUPFAM" id="SSF54919">
    <property type="entry name" value="Nucleoside diphosphate kinase, NDK"/>
    <property type="match status" value="1"/>
</dbReference>
<name>A0A831LL22_9BACT</name>
<evidence type="ECO:0000256" key="5">
    <source>
        <dbReference type="ARBA" id="ARBA00022777"/>
    </source>
</evidence>
<dbReference type="EC" id="2.7.4.6" evidence="10"/>
<dbReference type="Pfam" id="PF00334">
    <property type="entry name" value="NDK"/>
    <property type="match status" value="1"/>
</dbReference>
<evidence type="ECO:0000256" key="8">
    <source>
        <dbReference type="RuleBase" id="RU004011"/>
    </source>
</evidence>
<keyword evidence="5 10" id="KW-0418">Kinase</keyword>
<dbReference type="GO" id="GO:0004550">
    <property type="term" value="F:nucleoside diphosphate kinase activity"/>
    <property type="evidence" value="ECO:0007669"/>
    <property type="project" value="UniProtKB-EC"/>
</dbReference>
<evidence type="ECO:0000256" key="7">
    <source>
        <dbReference type="PROSITE-ProRule" id="PRU00706"/>
    </source>
</evidence>
<feature type="domain" description="Nucleoside diphosphate kinase-like" evidence="9">
    <location>
        <begin position="3"/>
        <end position="137"/>
    </location>
</feature>
<dbReference type="NCBIfam" id="NF001908">
    <property type="entry name" value="PRK00668.1"/>
    <property type="match status" value="1"/>
</dbReference>
<dbReference type="GO" id="GO:0006241">
    <property type="term" value="P:CTP biosynthetic process"/>
    <property type="evidence" value="ECO:0007669"/>
    <property type="project" value="InterPro"/>
</dbReference>
<dbReference type="AlphaFoldDB" id="A0A831LL22"/>
<dbReference type="SMART" id="SM00562">
    <property type="entry name" value="NDK"/>
    <property type="match status" value="1"/>
</dbReference>
<evidence type="ECO:0000259" key="9">
    <source>
        <dbReference type="SMART" id="SM00562"/>
    </source>
</evidence>
<accession>A0A831LL22</accession>
<dbReference type="CDD" id="cd04413">
    <property type="entry name" value="NDPk_I"/>
    <property type="match status" value="1"/>
</dbReference>
<keyword evidence="3 10" id="KW-0808">Transferase</keyword>
<comment type="similarity">
    <text evidence="1 7 8">Belongs to the NDK family.</text>
</comment>
<evidence type="ECO:0000256" key="3">
    <source>
        <dbReference type="ARBA" id="ARBA00022679"/>
    </source>
</evidence>
<feature type="binding site" evidence="7">
    <location>
        <position position="104"/>
    </location>
    <ligand>
        <name>ATP</name>
        <dbReference type="ChEBI" id="CHEBI:30616"/>
    </ligand>
</feature>
<feature type="binding site" evidence="7">
    <location>
        <position position="11"/>
    </location>
    <ligand>
        <name>ATP</name>
        <dbReference type="ChEBI" id="CHEBI:30616"/>
    </ligand>
</feature>
<evidence type="ECO:0000256" key="1">
    <source>
        <dbReference type="ARBA" id="ARBA00008142"/>
    </source>
</evidence>
<dbReference type="GO" id="GO:0005524">
    <property type="term" value="F:ATP binding"/>
    <property type="evidence" value="ECO:0007669"/>
    <property type="project" value="UniProtKB-KW"/>
</dbReference>
<evidence type="ECO:0000256" key="2">
    <source>
        <dbReference type="ARBA" id="ARBA00022553"/>
    </source>
</evidence>
<sequence>MAGNITFTMIKPTAVRKNYTGPILKMINEAGFEIKAMKLVRLTRDQAAAFYAVHEGKPFFDSLIEFMSLGPIIAIILEKENAVEAFRNFIGATNPENAAEGTIRKLYGTNLQQNAVHGSDSDENAIIEADFFFSKMERY</sequence>
<dbReference type="PANTHER" id="PTHR46161:SF3">
    <property type="entry name" value="NUCLEOSIDE DIPHOSPHATE KINASE DDB_G0292928-RELATED"/>
    <property type="match status" value="1"/>
</dbReference>
<evidence type="ECO:0000256" key="4">
    <source>
        <dbReference type="ARBA" id="ARBA00022741"/>
    </source>
</evidence>
<dbReference type="PRINTS" id="PR01243">
    <property type="entry name" value="NUCDPKINASE"/>
</dbReference>
<evidence type="ECO:0000256" key="6">
    <source>
        <dbReference type="ARBA" id="ARBA00022840"/>
    </source>
</evidence>
<dbReference type="PROSITE" id="PS51374">
    <property type="entry name" value="NDPK_LIKE"/>
    <property type="match status" value="1"/>
</dbReference>
<feature type="binding site" evidence="7">
    <location>
        <position position="114"/>
    </location>
    <ligand>
        <name>ATP</name>
        <dbReference type="ChEBI" id="CHEBI:30616"/>
    </ligand>
</feature>
<gene>
    <name evidence="10" type="ORF">ENN90_08105</name>
</gene>
<feature type="binding site" evidence="7">
    <location>
        <position position="59"/>
    </location>
    <ligand>
        <name>ATP</name>
        <dbReference type="ChEBI" id="CHEBI:30616"/>
    </ligand>
</feature>
<dbReference type="Proteomes" id="UP000886047">
    <property type="component" value="Unassembled WGS sequence"/>
</dbReference>
<dbReference type="Gene3D" id="3.30.70.141">
    <property type="entry name" value="Nucleoside diphosphate kinase-like domain"/>
    <property type="match status" value="1"/>
</dbReference>